<keyword evidence="6" id="KW-0539">Nucleus</keyword>
<comment type="caution">
    <text evidence="9">The sequence shown here is derived from an EMBL/GenBank/DDBJ whole genome shotgun (WGS) entry which is preliminary data.</text>
</comment>
<dbReference type="InterPro" id="IPR012584">
    <property type="entry name" value="NOL11_N"/>
</dbReference>
<evidence type="ECO:0008006" key="11">
    <source>
        <dbReference type="Google" id="ProtNLM"/>
    </source>
</evidence>
<dbReference type="Pfam" id="PF08168">
    <property type="entry name" value="NOL11_N"/>
    <property type="match status" value="1"/>
</dbReference>
<organism evidence="9 10">
    <name type="scientific">Danionella cerebrum</name>
    <dbReference type="NCBI Taxonomy" id="2873325"/>
    <lineage>
        <taxon>Eukaryota</taxon>
        <taxon>Metazoa</taxon>
        <taxon>Chordata</taxon>
        <taxon>Craniata</taxon>
        <taxon>Vertebrata</taxon>
        <taxon>Euteleostomi</taxon>
        <taxon>Actinopterygii</taxon>
        <taxon>Neopterygii</taxon>
        <taxon>Teleostei</taxon>
        <taxon>Ostariophysi</taxon>
        <taxon>Cypriniformes</taxon>
        <taxon>Danionidae</taxon>
        <taxon>Danioninae</taxon>
        <taxon>Danionella</taxon>
    </lineage>
</organism>
<keyword evidence="4" id="KW-0010">Activator</keyword>
<dbReference type="InterPro" id="IPR048897">
    <property type="entry name" value="Nol11_C"/>
</dbReference>
<dbReference type="OrthoDB" id="6502630at2759"/>
<comment type="subcellular location">
    <subcellularLocation>
        <location evidence="1">Nucleus</location>
        <location evidence="1">Nucleolus</location>
    </subcellularLocation>
</comment>
<evidence type="ECO:0000256" key="6">
    <source>
        <dbReference type="ARBA" id="ARBA00023242"/>
    </source>
</evidence>
<protein>
    <recommendedName>
        <fullName evidence="11">Nucleolar protein 11</fullName>
    </recommendedName>
</protein>
<keyword evidence="2" id="KW-0698">rRNA processing</keyword>
<keyword evidence="5" id="KW-0804">Transcription</keyword>
<evidence type="ECO:0000256" key="5">
    <source>
        <dbReference type="ARBA" id="ARBA00023163"/>
    </source>
</evidence>
<dbReference type="EMBL" id="SRMA01026520">
    <property type="protein sequence ID" value="TRY82956.1"/>
    <property type="molecule type" value="Genomic_DNA"/>
</dbReference>
<dbReference type="Proteomes" id="UP000316079">
    <property type="component" value="Unassembled WGS sequence"/>
</dbReference>
<dbReference type="GO" id="GO:0030490">
    <property type="term" value="P:maturation of SSU-rRNA"/>
    <property type="evidence" value="ECO:0007669"/>
    <property type="project" value="InterPro"/>
</dbReference>
<name>A0A553PZ83_9TELE</name>
<feature type="domain" description="Nucleolar protein 11 C-terminal" evidence="8">
    <location>
        <begin position="412"/>
        <end position="702"/>
    </location>
</feature>
<dbReference type="GO" id="GO:0005730">
    <property type="term" value="C:nucleolus"/>
    <property type="evidence" value="ECO:0007669"/>
    <property type="project" value="UniProtKB-SubCell"/>
</dbReference>
<dbReference type="STRING" id="623744.A0A553PZ83"/>
<proteinExistence type="predicted"/>
<accession>A0A553PZ83</accession>
<evidence type="ECO:0000256" key="2">
    <source>
        <dbReference type="ARBA" id="ARBA00022552"/>
    </source>
</evidence>
<dbReference type="PANTHER" id="PTHR15633">
    <property type="entry name" value="NUCLEOLAR PROTEIN 11"/>
    <property type="match status" value="1"/>
</dbReference>
<evidence type="ECO:0000313" key="10">
    <source>
        <dbReference type="Proteomes" id="UP000316079"/>
    </source>
</evidence>
<gene>
    <name evidence="9" type="ORF">DNTS_009626</name>
</gene>
<keyword evidence="3" id="KW-0805">Transcription regulation</keyword>
<sequence>MATLFEGYTLFRVESNQTFPFLGIEQGTDVDHVVVTNNSSRSVTVYKVSDQKPTGSWTVKQGQKISSSAVFNSRTQEYVVVTDNRVFRIWKEEEINMEKAFKATVSSDVYGVLSAADSEPVVLFSSGAVRFLDSLLSSPQQPIEVVLADQESMRWCTLVNAGEQPTVLFSTEQSGLNNKKVSHLLDMCVFQRGEHFLYVQSLNPNTLVKHRFENESDLSPIVFSATSRGNNIHLLYLYLNGCVYESVLPMRASNTGAEGVQALPRSMCLRLPMGDEVLLSAATAVVLDEAHIAVAGFPHPSAGPCKDYLCIWNTNFQTLQACKEMSGGISNQIWCFSGKLFIPHGKMLSVVPFQCQTSTLAAVMGKLKHKSQNEPDSHSVFSNWAEDTQESRLKSRNARVSSVLTVNQVVKLIKSAAVEDVEAEVGKFINHTPQLELQLAAGRVALELVSRSQIDATFYPKSVFQQLLESPYLCYSACPDLLLLAMVKKDFRLCQIAFRKFPDIPEAVTCACLKTVLSASDDEMQSVELDCESVIFLEAMVAPESNLEEDSKLANNDVYMKCPVGDHKAVLLNGILQIAYTDQSLMAHLKDLTVAQVLVFLEYLRYLYLKLSKDPQTHSRASRIPSLSQIIEWVCLVLDAHFTALALAPGAKELVSDLHRYTRYQVKLCAQLGKLEGSLHYLQKSKLSGNVGTYSIEVIELY</sequence>
<dbReference type="PANTHER" id="PTHR15633:SF2">
    <property type="entry name" value="NUCLEOLAR PROTEIN 11"/>
    <property type="match status" value="1"/>
</dbReference>
<dbReference type="GO" id="GO:0003723">
    <property type="term" value="F:RNA binding"/>
    <property type="evidence" value="ECO:0007669"/>
    <property type="project" value="TreeGrafter"/>
</dbReference>
<keyword evidence="10" id="KW-1185">Reference proteome</keyword>
<evidence type="ECO:0000256" key="3">
    <source>
        <dbReference type="ARBA" id="ARBA00023015"/>
    </source>
</evidence>
<evidence type="ECO:0000256" key="1">
    <source>
        <dbReference type="ARBA" id="ARBA00004604"/>
    </source>
</evidence>
<reference evidence="9 10" key="1">
    <citation type="journal article" date="2019" name="Sci. Data">
        <title>Hybrid genome assembly and annotation of Danionella translucida.</title>
        <authorList>
            <person name="Kadobianskyi M."/>
            <person name="Schulze L."/>
            <person name="Schuelke M."/>
            <person name="Judkewitz B."/>
        </authorList>
    </citation>
    <scope>NUCLEOTIDE SEQUENCE [LARGE SCALE GENOMIC DNA]</scope>
    <source>
        <strain evidence="9 10">Bolton</strain>
    </source>
</reference>
<evidence type="ECO:0000313" key="9">
    <source>
        <dbReference type="EMBL" id="TRY82956.1"/>
    </source>
</evidence>
<dbReference type="InterPro" id="IPR042859">
    <property type="entry name" value="NOL11"/>
</dbReference>
<evidence type="ECO:0000256" key="4">
    <source>
        <dbReference type="ARBA" id="ARBA00023159"/>
    </source>
</evidence>
<dbReference type="Pfam" id="PF20998">
    <property type="entry name" value="Nol11_C"/>
    <property type="match status" value="1"/>
</dbReference>
<evidence type="ECO:0000259" key="7">
    <source>
        <dbReference type="Pfam" id="PF08168"/>
    </source>
</evidence>
<evidence type="ECO:0000259" key="8">
    <source>
        <dbReference type="Pfam" id="PF20998"/>
    </source>
</evidence>
<feature type="domain" description="Nucleolar protein 11 N-terminal" evidence="7">
    <location>
        <begin position="1"/>
        <end position="354"/>
    </location>
</feature>
<dbReference type="AlphaFoldDB" id="A0A553PZ83"/>